<evidence type="ECO:0000313" key="2">
    <source>
        <dbReference type="EMBL" id="GAA2331785.1"/>
    </source>
</evidence>
<sequence length="165" mass="17145">MLAGAQTPESSVQPRLTLAGERMPNATLNGGWWPRSWEPAAELPGLVAALTEQYGPIRRLILNSRVWRTGLEPAAVGSGPVPVRWFSTSEPSLLVAITEPGDQINLLVVPPGVKAATARAALDKAADPANRLPAPAILAVLSIPDGRGQHSGGDADRAVADDPAG</sequence>
<dbReference type="EMBL" id="BAAARV010000006">
    <property type="protein sequence ID" value="GAA2331785.1"/>
    <property type="molecule type" value="Genomic_DNA"/>
</dbReference>
<dbReference type="RefSeq" id="WP_344611069.1">
    <property type="nucleotide sequence ID" value="NZ_BAAARV010000006.1"/>
</dbReference>
<keyword evidence="3" id="KW-1185">Reference proteome</keyword>
<feature type="region of interest" description="Disordered" evidence="1">
    <location>
        <begin position="145"/>
        <end position="165"/>
    </location>
</feature>
<reference evidence="2 3" key="1">
    <citation type="journal article" date="2019" name="Int. J. Syst. Evol. Microbiol.">
        <title>The Global Catalogue of Microorganisms (GCM) 10K type strain sequencing project: providing services to taxonomists for standard genome sequencing and annotation.</title>
        <authorList>
            <consortium name="The Broad Institute Genomics Platform"/>
            <consortium name="The Broad Institute Genome Sequencing Center for Infectious Disease"/>
            <person name="Wu L."/>
            <person name="Ma J."/>
        </authorList>
    </citation>
    <scope>NUCLEOTIDE SEQUENCE [LARGE SCALE GENOMIC DNA]</scope>
    <source>
        <strain evidence="2 3">JCM 3272</strain>
    </source>
</reference>
<comment type="caution">
    <text evidence="2">The sequence shown here is derived from an EMBL/GenBank/DDBJ whole genome shotgun (WGS) entry which is preliminary data.</text>
</comment>
<feature type="region of interest" description="Disordered" evidence="1">
    <location>
        <begin position="1"/>
        <end position="20"/>
    </location>
</feature>
<dbReference type="Pfam" id="PF19457">
    <property type="entry name" value="DUF5994"/>
    <property type="match status" value="1"/>
</dbReference>
<feature type="compositionally biased region" description="Basic and acidic residues" evidence="1">
    <location>
        <begin position="153"/>
        <end position="165"/>
    </location>
</feature>
<organism evidence="2 3">
    <name type="scientific">Dactylosporangium salmoneum</name>
    <dbReference type="NCBI Taxonomy" id="53361"/>
    <lineage>
        <taxon>Bacteria</taxon>
        <taxon>Bacillati</taxon>
        <taxon>Actinomycetota</taxon>
        <taxon>Actinomycetes</taxon>
        <taxon>Micromonosporales</taxon>
        <taxon>Micromonosporaceae</taxon>
        <taxon>Dactylosporangium</taxon>
    </lineage>
</organism>
<gene>
    <name evidence="2" type="ORF">GCM10010170_010500</name>
</gene>
<dbReference type="InterPro" id="IPR046036">
    <property type="entry name" value="DUF5994"/>
</dbReference>
<name>A0ABN3FK02_9ACTN</name>
<proteinExistence type="predicted"/>
<protein>
    <submittedName>
        <fullName evidence="2">Uncharacterized protein</fullName>
    </submittedName>
</protein>
<evidence type="ECO:0000256" key="1">
    <source>
        <dbReference type="SAM" id="MobiDB-lite"/>
    </source>
</evidence>
<evidence type="ECO:0000313" key="3">
    <source>
        <dbReference type="Proteomes" id="UP001501444"/>
    </source>
</evidence>
<accession>A0ABN3FK02</accession>
<dbReference type="Proteomes" id="UP001501444">
    <property type="component" value="Unassembled WGS sequence"/>
</dbReference>